<accession>A0AAD3XLY5</accession>
<sequence length="74" mass="8243">MVNLTIRVSLLLADDDDGSKVHMVGEAANLFYIQSLHLMFYTGVSEAAISIQADVFFIDCYSSLQPQHHRSNPT</sequence>
<dbReference type="AlphaFoldDB" id="A0AAD3XLY5"/>
<name>A0AAD3XLY5_NEPGR</name>
<comment type="caution">
    <text evidence="1">The sequence shown here is derived from an EMBL/GenBank/DDBJ whole genome shotgun (WGS) entry which is preliminary data.</text>
</comment>
<evidence type="ECO:0000313" key="1">
    <source>
        <dbReference type="EMBL" id="GMH09567.1"/>
    </source>
</evidence>
<evidence type="ECO:0000313" key="2">
    <source>
        <dbReference type="Proteomes" id="UP001279734"/>
    </source>
</evidence>
<keyword evidence="2" id="KW-1185">Reference proteome</keyword>
<gene>
    <name evidence="1" type="ORF">Nepgr_011408</name>
</gene>
<proteinExistence type="predicted"/>
<dbReference type="EMBL" id="BSYO01000009">
    <property type="protein sequence ID" value="GMH09567.1"/>
    <property type="molecule type" value="Genomic_DNA"/>
</dbReference>
<dbReference type="Proteomes" id="UP001279734">
    <property type="component" value="Unassembled WGS sequence"/>
</dbReference>
<protein>
    <submittedName>
        <fullName evidence="1">Uncharacterized protein</fullName>
    </submittedName>
</protein>
<reference evidence="1" key="1">
    <citation type="submission" date="2023-05" db="EMBL/GenBank/DDBJ databases">
        <title>Nepenthes gracilis genome sequencing.</title>
        <authorList>
            <person name="Fukushima K."/>
        </authorList>
    </citation>
    <scope>NUCLEOTIDE SEQUENCE</scope>
    <source>
        <strain evidence="1">SING2019-196</strain>
    </source>
</reference>
<organism evidence="1 2">
    <name type="scientific">Nepenthes gracilis</name>
    <name type="common">Slender pitcher plant</name>
    <dbReference type="NCBI Taxonomy" id="150966"/>
    <lineage>
        <taxon>Eukaryota</taxon>
        <taxon>Viridiplantae</taxon>
        <taxon>Streptophyta</taxon>
        <taxon>Embryophyta</taxon>
        <taxon>Tracheophyta</taxon>
        <taxon>Spermatophyta</taxon>
        <taxon>Magnoliopsida</taxon>
        <taxon>eudicotyledons</taxon>
        <taxon>Gunneridae</taxon>
        <taxon>Pentapetalae</taxon>
        <taxon>Caryophyllales</taxon>
        <taxon>Nepenthaceae</taxon>
        <taxon>Nepenthes</taxon>
    </lineage>
</organism>